<dbReference type="Gene3D" id="3.30.1380.20">
    <property type="entry name" value="Trafficking protein particle complex subunit 3"/>
    <property type="match status" value="1"/>
</dbReference>
<name>A0A8J8CCH3_9ARCH</name>
<comment type="caution">
    <text evidence="2">The sequence shown here is derived from an EMBL/GenBank/DDBJ whole genome shotgun (WGS) entry which is preliminary data.</text>
</comment>
<dbReference type="AlphaFoldDB" id="A0A8J8CCH3"/>
<sequence length="135" mass="15270">MKFVKISQTEIGNIRTLYEGVMASASHGLFFREGILTGSEIVKIAREEQGELLNTATKLLIARGWAEDVKFDDNRVIVHGSIEVGDSNQPTCHRLRGVFKRLYEAAEHEKFYCEELECQSQGSQSCVFTIKKVEE</sequence>
<dbReference type="Pfam" id="PF02830">
    <property type="entry name" value="V4R"/>
    <property type="match status" value="1"/>
</dbReference>
<reference evidence="2" key="1">
    <citation type="submission" date="2021-04" db="EMBL/GenBank/DDBJ databases">
        <title>Genomic insights into ecological role and evolution of a novel Thermoplasmata order Candidatus Sysuiplasmatales.</title>
        <authorList>
            <person name="Yuan Y."/>
        </authorList>
    </citation>
    <scope>NUCLEOTIDE SEQUENCE</scope>
    <source>
        <strain evidence="2">YP2-bin.285</strain>
    </source>
</reference>
<dbReference type="SUPFAM" id="SSF111126">
    <property type="entry name" value="Ligand-binding domain in the NO signalling and Golgi transport"/>
    <property type="match status" value="1"/>
</dbReference>
<dbReference type="Proteomes" id="UP000716004">
    <property type="component" value="Unassembled WGS sequence"/>
</dbReference>
<gene>
    <name evidence="2" type="ORF">J9259_06095</name>
</gene>
<evidence type="ECO:0000313" key="2">
    <source>
        <dbReference type="EMBL" id="MBX8632071.1"/>
    </source>
</evidence>
<feature type="domain" description="4-vinyl reductase 4VR" evidence="1">
    <location>
        <begin position="73"/>
        <end position="132"/>
    </location>
</feature>
<dbReference type="EMBL" id="JAGVSJ010000013">
    <property type="protein sequence ID" value="MBX8632071.1"/>
    <property type="molecule type" value="Genomic_DNA"/>
</dbReference>
<organism evidence="2 3">
    <name type="scientific">Candidatus Sysuiplasma superficiale</name>
    <dbReference type="NCBI Taxonomy" id="2823368"/>
    <lineage>
        <taxon>Archaea</taxon>
        <taxon>Methanobacteriati</taxon>
        <taxon>Thermoplasmatota</taxon>
        <taxon>Thermoplasmata</taxon>
        <taxon>Candidatus Sysuiplasmatales</taxon>
        <taxon>Candidatus Sysuiplasmataceae</taxon>
        <taxon>Candidatus Sysuiplasma</taxon>
    </lineage>
</organism>
<dbReference type="SMART" id="SM00989">
    <property type="entry name" value="V4R"/>
    <property type="match status" value="1"/>
</dbReference>
<evidence type="ECO:0000259" key="1">
    <source>
        <dbReference type="SMART" id="SM00989"/>
    </source>
</evidence>
<accession>A0A8J8CCH3</accession>
<dbReference type="InterPro" id="IPR004096">
    <property type="entry name" value="V4R"/>
</dbReference>
<proteinExistence type="predicted"/>
<protein>
    <submittedName>
        <fullName evidence="2">4-vinyl reductase</fullName>
    </submittedName>
</protein>
<dbReference type="InterPro" id="IPR024096">
    <property type="entry name" value="NO_sig/Golgi_transp_ligand-bd"/>
</dbReference>
<evidence type="ECO:0000313" key="3">
    <source>
        <dbReference type="Proteomes" id="UP000716004"/>
    </source>
</evidence>